<dbReference type="EMBL" id="CAJVPU010059709">
    <property type="protein sequence ID" value="CAG8775817.1"/>
    <property type="molecule type" value="Genomic_DNA"/>
</dbReference>
<proteinExistence type="predicted"/>
<evidence type="ECO:0000313" key="1">
    <source>
        <dbReference type="EMBL" id="CAG8775817.1"/>
    </source>
</evidence>
<name>A0ACA9R4C6_9GLOM</name>
<reference evidence="1" key="1">
    <citation type="submission" date="2021-06" db="EMBL/GenBank/DDBJ databases">
        <authorList>
            <person name="Kallberg Y."/>
            <person name="Tangrot J."/>
            <person name="Rosling A."/>
        </authorList>
    </citation>
    <scope>NUCLEOTIDE SEQUENCE</scope>
    <source>
        <strain evidence="1">IL203A</strain>
    </source>
</reference>
<accession>A0ACA9R4C6</accession>
<comment type="caution">
    <text evidence="1">The sequence shown here is derived from an EMBL/GenBank/DDBJ whole genome shotgun (WGS) entry which is preliminary data.</text>
</comment>
<protein>
    <submittedName>
        <fullName evidence="1">16931_t:CDS:1</fullName>
    </submittedName>
</protein>
<feature type="non-terminal residue" evidence="1">
    <location>
        <position position="1"/>
    </location>
</feature>
<feature type="non-terminal residue" evidence="1">
    <location>
        <position position="60"/>
    </location>
</feature>
<gene>
    <name evidence="1" type="ORF">DHETER_LOCUS16111</name>
</gene>
<sequence>SLVRNPLISPSLSVIDFKLVTSGLKSIADFNIVFMAKSELDSTLGIASDSDWDSSSDDLA</sequence>
<evidence type="ECO:0000313" key="2">
    <source>
        <dbReference type="Proteomes" id="UP000789702"/>
    </source>
</evidence>
<organism evidence="1 2">
    <name type="scientific">Dentiscutata heterogama</name>
    <dbReference type="NCBI Taxonomy" id="1316150"/>
    <lineage>
        <taxon>Eukaryota</taxon>
        <taxon>Fungi</taxon>
        <taxon>Fungi incertae sedis</taxon>
        <taxon>Mucoromycota</taxon>
        <taxon>Glomeromycotina</taxon>
        <taxon>Glomeromycetes</taxon>
        <taxon>Diversisporales</taxon>
        <taxon>Gigasporaceae</taxon>
        <taxon>Dentiscutata</taxon>
    </lineage>
</organism>
<dbReference type="Proteomes" id="UP000789702">
    <property type="component" value="Unassembled WGS sequence"/>
</dbReference>
<keyword evidence="2" id="KW-1185">Reference proteome</keyword>